<feature type="domain" description="PH" evidence="2">
    <location>
        <begin position="53"/>
        <end position="173"/>
    </location>
</feature>
<protein>
    <recommendedName>
        <fullName evidence="2">PH domain-containing protein</fullName>
    </recommendedName>
</protein>
<dbReference type="OrthoDB" id="5563754at2759"/>
<sequence length="626" mass="69842">MKFLLSSPLKSLPRSPAKEGPHSDPGDPAPAGPDLVSPELVPILTLLSSQTHRRYHEGTFMLYSDLNGDGNPADREWREVYGILTGNQLAYWDAASLARFKDSPEQLFQTSSKPNYLNFTDAVFNAMKVLPAAKLQMENVLVVLTTLKNRYILQFKKLAHLQEWTVALRLARFEYLALQEAYTGALLSARGLRLSDIRTILAPKRFNHEDWVKIRYGSGMAWKRCYAVIEPSQTKKKLFIPGRVLLFESENTKKKGLVGIITSATLVSAVYPQLPLFIDKSTIMQLEGSVNFKPRSVKPSKKDEANSQETSLFLMPEQHSSVPGFDTLIRFLIPLYDAFGLYGRPQRLNADRTDPDSLVFGLPTLPHVHYLNLDDLQGVSSDQQFLSLDARAWKQSIKSVLLRKMAHGYDGCGSSRGFSGAVNSLNSPRLVGADSPRVASASTTNTRQDDLSPPPSEGSREQLPTSTLKATQPGPINRNVNNLEVQTSNGARDSIQLADIYHKYSTIETPSDRYDDRNKILNGSAEEIDEEVLPSLMRRKSLMNGPYPTSEKHLIDSESDIAELDEEEVVAEGNIMSSSPARKVGEKHGMLAVPQTYDQRNLSYSSVQSPLTQYNEFNQQFTKSVE</sequence>
<dbReference type="SMART" id="SM00233">
    <property type="entry name" value="PH"/>
    <property type="match status" value="2"/>
</dbReference>
<dbReference type="Gene3D" id="2.30.29.30">
    <property type="entry name" value="Pleckstrin-homology domain (PH domain)/Phosphotyrosine-binding domain (PTB)"/>
    <property type="match status" value="1"/>
</dbReference>
<dbReference type="PROSITE" id="PS50003">
    <property type="entry name" value="PH_DOMAIN"/>
    <property type="match status" value="1"/>
</dbReference>
<feature type="compositionally biased region" description="Low complexity" evidence="1">
    <location>
        <begin position="1"/>
        <end position="15"/>
    </location>
</feature>
<feature type="non-terminal residue" evidence="3">
    <location>
        <position position="626"/>
    </location>
</feature>
<accession>A0A1A0HGI8</accession>
<evidence type="ECO:0000313" key="3">
    <source>
        <dbReference type="EMBL" id="OBA22968.1"/>
    </source>
</evidence>
<dbReference type="RefSeq" id="XP_018713449.1">
    <property type="nucleotide sequence ID" value="XM_018856910.1"/>
</dbReference>
<dbReference type="AlphaFoldDB" id="A0A1A0HGI8"/>
<feature type="compositionally biased region" description="Basic and acidic residues" evidence="1">
    <location>
        <begin position="16"/>
        <end position="25"/>
    </location>
</feature>
<evidence type="ECO:0000259" key="2">
    <source>
        <dbReference type="PROSITE" id="PS50003"/>
    </source>
</evidence>
<dbReference type="Proteomes" id="UP000092555">
    <property type="component" value="Unassembled WGS sequence"/>
</dbReference>
<reference evidence="3 4" key="1">
    <citation type="submission" date="2016-05" db="EMBL/GenBank/DDBJ databases">
        <title>Comparative genomics of biotechnologically important yeasts.</title>
        <authorList>
            <consortium name="DOE Joint Genome Institute"/>
            <person name="Riley R."/>
            <person name="Haridas S."/>
            <person name="Wolfe K.H."/>
            <person name="Lopes M.R."/>
            <person name="Hittinger C.T."/>
            <person name="Goker M."/>
            <person name="Salamov A."/>
            <person name="Wisecaver J."/>
            <person name="Long T.M."/>
            <person name="Aerts A.L."/>
            <person name="Barry K."/>
            <person name="Choi C."/>
            <person name="Clum A."/>
            <person name="Coughlan A.Y."/>
            <person name="Deshpande S."/>
            <person name="Douglass A.P."/>
            <person name="Hanson S.J."/>
            <person name="Klenk H.-P."/>
            <person name="LaButti K."/>
            <person name="Lapidus A."/>
            <person name="Lindquist E."/>
            <person name="Lipzen A."/>
            <person name="Meier-kolthoff J.P."/>
            <person name="Ohm R.A."/>
            <person name="Otillar R.P."/>
            <person name="Pangilinan J."/>
            <person name="Peng Y."/>
            <person name="Rokas A."/>
            <person name="Rosa C.A."/>
            <person name="Scheuner C."/>
            <person name="Sibirny A.A."/>
            <person name="Slot J.C."/>
            <person name="Stielow J.B."/>
            <person name="Sun H."/>
            <person name="Kurtzman C.P."/>
            <person name="Blackwell M."/>
            <person name="Grigoriev I.V."/>
            <person name="Jeffries T.W."/>
        </authorList>
    </citation>
    <scope>NUCLEOTIDE SEQUENCE [LARGE SCALE GENOMIC DNA]</scope>
    <source>
        <strain evidence="3 4">NRRL YB-4993</strain>
    </source>
</reference>
<dbReference type="InterPro" id="IPR011993">
    <property type="entry name" value="PH-like_dom_sf"/>
</dbReference>
<proteinExistence type="predicted"/>
<dbReference type="EMBL" id="LXTC01000001">
    <property type="protein sequence ID" value="OBA22968.1"/>
    <property type="molecule type" value="Genomic_DNA"/>
</dbReference>
<organism evidence="3 4">
    <name type="scientific">Metschnikowia bicuspidata var. bicuspidata NRRL YB-4993</name>
    <dbReference type="NCBI Taxonomy" id="869754"/>
    <lineage>
        <taxon>Eukaryota</taxon>
        <taxon>Fungi</taxon>
        <taxon>Dikarya</taxon>
        <taxon>Ascomycota</taxon>
        <taxon>Saccharomycotina</taxon>
        <taxon>Pichiomycetes</taxon>
        <taxon>Metschnikowiaceae</taxon>
        <taxon>Metschnikowia</taxon>
    </lineage>
</organism>
<dbReference type="SUPFAM" id="SSF50729">
    <property type="entry name" value="PH domain-like"/>
    <property type="match status" value="1"/>
</dbReference>
<keyword evidence="4" id="KW-1185">Reference proteome</keyword>
<name>A0A1A0HGI8_9ASCO</name>
<dbReference type="STRING" id="869754.A0A1A0HGI8"/>
<feature type="region of interest" description="Disordered" evidence="1">
    <location>
        <begin position="1"/>
        <end position="34"/>
    </location>
</feature>
<dbReference type="Pfam" id="PF25381">
    <property type="entry name" value="PH_26"/>
    <property type="match status" value="1"/>
</dbReference>
<evidence type="ECO:0000313" key="4">
    <source>
        <dbReference type="Proteomes" id="UP000092555"/>
    </source>
</evidence>
<dbReference type="CDD" id="cd00821">
    <property type="entry name" value="PH"/>
    <property type="match status" value="1"/>
</dbReference>
<feature type="region of interest" description="Disordered" evidence="1">
    <location>
        <begin position="429"/>
        <end position="481"/>
    </location>
</feature>
<dbReference type="GeneID" id="30029886"/>
<comment type="caution">
    <text evidence="3">The sequence shown here is derived from an EMBL/GenBank/DDBJ whole genome shotgun (WGS) entry which is preliminary data.</text>
</comment>
<dbReference type="InterPro" id="IPR001849">
    <property type="entry name" value="PH_domain"/>
</dbReference>
<evidence type="ECO:0000256" key="1">
    <source>
        <dbReference type="SAM" id="MobiDB-lite"/>
    </source>
</evidence>
<gene>
    <name evidence="3" type="ORF">METBIDRAFT_37759</name>
</gene>
<dbReference type="InterPro" id="IPR058155">
    <property type="entry name" value="Skg3/CAF120-like_PH"/>
</dbReference>